<evidence type="ECO:0000313" key="9">
    <source>
        <dbReference type="EMBL" id="AYV45067.1"/>
    </source>
</evidence>
<dbReference type="PANTHER" id="PTHR11839">
    <property type="entry name" value="UDP/ADP-SUGAR PYROPHOSPHATASE"/>
    <property type="match status" value="1"/>
</dbReference>
<reference evidence="9 12" key="2">
    <citation type="submission" date="2018-01" db="EMBL/GenBank/DDBJ databases">
        <title>Complete genome sequence of Caulobacter flavus RHGG3.</title>
        <authorList>
            <person name="Yang E."/>
        </authorList>
    </citation>
    <scope>NUCLEOTIDE SEQUENCE [LARGE SCALE GENOMIC DNA]</scope>
    <source>
        <strain evidence="9 12">RHGG3</strain>
    </source>
</reference>
<dbReference type="PROSITE" id="PS00893">
    <property type="entry name" value="NUDIX_BOX"/>
    <property type="match status" value="1"/>
</dbReference>
<evidence type="ECO:0000256" key="3">
    <source>
        <dbReference type="ARBA" id="ARBA00007275"/>
    </source>
</evidence>
<comment type="catalytic activity">
    <reaction evidence="1">
        <text>GDP-alpha-D-mannose + H2O = alpha-D-mannose 1-phosphate + GMP + 2 H(+)</text>
        <dbReference type="Rhea" id="RHEA:27978"/>
        <dbReference type="ChEBI" id="CHEBI:15377"/>
        <dbReference type="ChEBI" id="CHEBI:15378"/>
        <dbReference type="ChEBI" id="CHEBI:57527"/>
        <dbReference type="ChEBI" id="CHEBI:58115"/>
        <dbReference type="ChEBI" id="CHEBI:58409"/>
    </reaction>
</comment>
<protein>
    <recommendedName>
        <fullName evidence="4">GDP-mannose pyrophosphatase</fullName>
    </recommendedName>
    <alternativeName>
        <fullName evidence="6">GDP-mannose hydrolase</fullName>
    </alternativeName>
    <alternativeName>
        <fullName evidence="7">GDPMK</fullName>
    </alternativeName>
</protein>
<organism evidence="10 11">
    <name type="scientific">Caulobacter flavus</name>
    <dbReference type="NCBI Taxonomy" id="1679497"/>
    <lineage>
        <taxon>Bacteria</taxon>
        <taxon>Pseudomonadati</taxon>
        <taxon>Pseudomonadota</taxon>
        <taxon>Alphaproteobacteria</taxon>
        <taxon>Caulobacterales</taxon>
        <taxon>Caulobacteraceae</taxon>
        <taxon>Caulobacter</taxon>
    </lineage>
</organism>
<dbReference type="InterPro" id="IPR015797">
    <property type="entry name" value="NUDIX_hydrolase-like_dom_sf"/>
</dbReference>
<dbReference type="Proteomes" id="UP000281192">
    <property type="component" value="Chromosome"/>
</dbReference>
<dbReference type="GO" id="GO:0019693">
    <property type="term" value="P:ribose phosphate metabolic process"/>
    <property type="evidence" value="ECO:0007669"/>
    <property type="project" value="TreeGrafter"/>
</dbReference>
<comment type="similarity">
    <text evidence="3">Belongs to the Nudix hydrolase family. NudK subfamily.</text>
</comment>
<dbReference type="KEGG" id="cfh:C1707_01740"/>
<dbReference type="InterPro" id="IPR020084">
    <property type="entry name" value="NUDIX_hydrolase_CS"/>
</dbReference>
<dbReference type="Pfam" id="PF00293">
    <property type="entry name" value="NUDIX"/>
    <property type="match status" value="1"/>
</dbReference>
<dbReference type="GO" id="GO:0005829">
    <property type="term" value="C:cytosol"/>
    <property type="evidence" value="ECO:0007669"/>
    <property type="project" value="TreeGrafter"/>
</dbReference>
<dbReference type="EMBL" id="PJRQ01000008">
    <property type="protein sequence ID" value="PLR19251.1"/>
    <property type="molecule type" value="Genomic_DNA"/>
</dbReference>
<name>A0A2N5CZM9_9CAUL</name>
<dbReference type="PROSITE" id="PS51462">
    <property type="entry name" value="NUDIX"/>
    <property type="match status" value="1"/>
</dbReference>
<dbReference type="EMBL" id="CP026100">
    <property type="protein sequence ID" value="AYV45067.1"/>
    <property type="molecule type" value="Genomic_DNA"/>
</dbReference>
<feature type="domain" description="Nudix hydrolase" evidence="8">
    <location>
        <begin position="51"/>
        <end position="179"/>
    </location>
</feature>
<sequence length="212" mass="22892">MSEKFAWLKPHGEPWSVSSAREVYDNPWIKVTEYQAVAPTGSPALYGKVSFKNQAIGVVPLHADGTVTLVGQARFPRGNYSWEIPEGGAPMGEDPLDGARRELAEEVGLAAGDWRRILTMELSNSISDEIAYGFLAMDLSPTRADPDETEDLAVARVPFAQALDAAVTGRMPDALTVALLLRVHHMAVVGELPADLAALVLRPSRVEKAESS</sequence>
<dbReference type="GO" id="GO:0016787">
    <property type="term" value="F:hydrolase activity"/>
    <property type="evidence" value="ECO:0007669"/>
    <property type="project" value="UniProtKB-KW"/>
</dbReference>
<evidence type="ECO:0000256" key="1">
    <source>
        <dbReference type="ARBA" id="ARBA00000847"/>
    </source>
</evidence>
<evidence type="ECO:0000313" key="11">
    <source>
        <dbReference type="Proteomes" id="UP000234483"/>
    </source>
</evidence>
<dbReference type="InterPro" id="IPR000086">
    <property type="entry name" value="NUDIX_hydrolase_dom"/>
</dbReference>
<dbReference type="Proteomes" id="UP000234483">
    <property type="component" value="Unassembled WGS sequence"/>
</dbReference>
<comment type="cofactor">
    <cofactor evidence="2">
        <name>Mg(2+)</name>
        <dbReference type="ChEBI" id="CHEBI:18420"/>
    </cofactor>
</comment>
<evidence type="ECO:0000313" key="10">
    <source>
        <dbReference type="EMBL" id="PLR19251.1"/>
    </source>
</evidence>
<dbReference type="PANTHER" id="PTHR11839:SF18">
    <property type="entry name" value="NUDIX HYDROLASE DOMAIN-CONTAINING PROTEIN"/>
    <property type="match status" value="1"/>
</dbReference>
<gene>
    <name evidence="9" type="ORF">C1707_01740</name>
    <name evidence="10" type="ORF">CFHF_04430</name>
</gene>
<dbReference type="CDD" id="cd24161">
    <property type="entry name" value="NUDIX_ADPRase_Ndx2"/>
    <property type="match status" value="1"/>
</dbReference>
<dbReference type="RefSeq" id="WP_101711811.1">
    <property type="nucleotide sequence ID" value="NZ_CP026100.1"/>
</dbReference>
<evidence type="ECO:0000256" key="4">
    <source>
        <dbReference type="ARBA" id="ARBA00016377"/>
    </source>
</evidence>
<dbReference type="SUPFAM" id="SSF55811">
    <property type="entry name" value="Nudix"/>
    <property type="match status" value="1"/>
</dbReference>
<evidence type="ECO:0000256" key="7">
    <source>
        <dbReference type="ARBA" id="ARBA00032272"/>
    </source>
</evidence>
<dbReference type="Gene3D" id="3.90.79.10">
    <property type="entry name" value="Nucleoside Triphosphate Pyrophosphohydrolase"/>
    <property type="match status" value="1"/>
</dbReference>
<evidence type="ECO:0000256" key="6">
    <source>
        <dbReference type="ARBA" id="ARBA00032162"/>
    </source>
</evidence>
<evidence type="ECO:0000256" key="2">
    <source>
        <dbReference type="ARBA" id="ARBA00001946"/>
    </source>
</evidence>
<dbReference type="GO" id="GO:0006753">
    <property type="term" value="P:nucleoside phosphate metabolic process"/>
    <property type="evidence" value="ECO:0007669"/>
    <property type="project" value="TreeGrafter"/>
</dbReference>
<evidence type="ECO:0000259" key="8">
    <source>
        <dbReference type="PROSITE" id="PS51462"/>
    </source>
</evidence>
<evidence type="ECO:0000313" key="12">
    <source>
        <dbReference type="Proteomes" id="UP000281192"/>
    </source>
</evidence>
<proteinExistence type="inferred from homology"/>
<dbReference type="OrthoDB" id="177518at2"/>
<keyword evidence="5" id="KW-0378">Hydrolase</keyword>
<evidence type="ECO:0000256" key="5">
    <source>
        <dbReference type="ARBA" id="ARBA00022801"/>
    </source>
</evidence>
<keyword evidence="12" id="KW-1185">Reference proteome</keyword>
<accession>A0A2N5CZM9</accession>
<reference evidence="10 11" key="1">
    <citation type="submission" date="2017-12" db="EMBL/GenBank/DDBJ databases">
        <title>The genome sequence of Caulobacter flavus CGMCC1 15093.</title>
        <authorList>
            <person name="Gao J."/>
            <person name="Mao X."/>
            <person name="Sun J."/>
        </authorList>
    </citation>
    <scope>NUCLEOTIDE SEQUENCE [LARGE SCALE GENOMIC DNA]</scope>
    <source>
        <strain evidence="10 11">CGMCC1 15093</strain>
    </source>
</reference>
<dbReference type="AlphaFoldDB" id="A0A2N5CZM9"/>